<evidence type="ECO:0000256" key="5">
    <source>
        <dbReference type="ARBA" id="ARBA00022741"/>
    </source>
</evidence>
<dbReference type="InterPro" id="IPR027417">
    <property type="entry name" value="P-loop_NTPase"/>
</dbReference>
<dbReference type="GO" id="GO:0140359">
    <property type="term" value="F:ABC-type transporter activity"/>
    <property type="evidence" value="ECO:0007669"/>
    <property type="project" value="InterPro"/>
</dbReference>
<dbReference type="Gene3D" id="1.20.1560.10">
    <property type="entry name" value="ABC transporter type 1, transmembrane domain"/>
    <property type="match status" value="2"/>
</dbReference>
<feature type="region of interest" description="Disordered" evidence="10">
    <location>
        <begin position="1"/>
        <end position="37"/>
    </location>
</feature>
<dbReference type="CDD" id="cd03250">
    <property type="entry name" value="ABCC_MRP_domain1"/>
    <property type="match status" value="1"/>
</dbReference>
<name>A0A4S8MZB5_DENBC</name>
<feature type="domain" description="ABC transmembrane type-1" evidence="13">
    <location>
        <begin position="209"/>
        <end position="498"/>
    </location>
</feature>
<dbReference type="FunFam" id="1.20.1560.10:FF:000010">
    <property type="entry name" value="Multidrug resistance-associated ABC transporter"/>
    <property type="match status" value="1"/>
</dbReference>
<evidence type="ECO:0000256" key="3">
    <source>
        <dbReference type="ARBA" id="ARBA00022448"/>
    </source>
</evidence>
<dbReference type="PANTHER" id="PTHR24223">
    <property type="entry name" value="ATP-BINDING CASSETTE SUB-FAMILY C"/>
    <property type="match status" value="1"/>
</dbReference>
<dbReference type="PROSITE" id="PS50929">
    <property type="entry name" value="ABC_TM1F"/>
    <property type="match status" value="2"/>
</dbReference>
<dbReference type="CDD" id="cd03244">
    <property type="entry name" value="ABCC_MRP_domain2"/>
    <property type="match status" value="1"/>
</dbReference>
<evidence type="ECO:0000256" key="1">
    <source>
        <dbReference type="ARBA" id="ARBA00004141"/>
    </source>
</evidence>
<evidence type="ECO:0000313" key="14">
    <source>
        <dbReference type="EMBL" id="THV08675.1"/>
    </source>
</evidence>
<gene>
    <name evidence="14" type="ORF">K435DRAFT_772109</name>
</gene>
<comment type="subcellular location">
    <subcellularLocation>
        <location evidence="1">Membrane</location>
        <topology evidence="1">Multi-pass membrane protein</topology>
    </subcellularLocation>
</comment>
<dbReference type="FunFam" id="3.40.50.300:FF:000997">
    <property type="entry name" value="Multidrug resistance-associated protein 1"/>
    <property type="match status" value="1"/>
</dbReference>
<feature type="compositionally biased region" description="Polar residues" evidence="10">
    <location>
        <begin position="1"/>
        <end position="14"/>
    </location>
</feature>
<evidence type="ECO:0000256" key="9">
    <source>
        <dbReference type="ARBA" id="ARBA00023136"/>
    </source>
</evidence>
<keyword evidence="14" id="KW-0378">Hydrolase</keyword>
<evidence type="ECO:0000313" key="15">
    <source>
        <dbReference type="Proteomes" id="UP000297245"/>
    </source>
</evidence>
<dbReference type="InterPro" id="IPR003593">
    <property type="entry name" value="AAA+_ATPase"/>
</dbReference>
<keyword evidence="5" id="KW-0547">Nucleotide-binding</keyword>
<dbReference type="GO" id="GO:0016020">
    <property type="term" value="C:membrane"/>
    <property type="evidence" value="ECO:0007669"/>
    <property type="project" value="UniProtKB-SubCell"/>
</dbReference>
<organism evidence="14 15">
    <name type="scientific">Dendrothele bispora (strain CBS 962.96)</name>
    <dbReference type="NCBI Taxonomy" id="1314807"/>
    <lineage>
        <taxon>Eukaryota</taxon>
        <taxon>Fungi</taxon>
        <taxon>Dikarya</taxon>
        <taxon>Basidiomycota</taxon>
        <taxon>Agaricomycotina</taxon>
        <taxon>Agaricomycetes</taxon>
        <taxon>Agaricomycetidae</taxon>
        <taxon>Agaricales</taxon>
        <taxon>Agaricales incertae sedis</taxon>
        <taxon>Dendrothele</taxon>
    </lineage>
</organism>
<sequence length="1450" mass="160904">MSSPPISTRQQGEPHSSDEDIEKAQVQQAHEKPVGASQHLAARLQLDHGQIHARVRTRWWQIWIPSTPPPPPRSSLDDAPVIPVVDASFLAKLTYTWVSPLMTLGYQRTLQASDLWKMHESFEAGYLSDQLDAAWARRVQKANEWNVALESGEIQPASWKRVSWSIRALCSGHYRETRTALEQRWREVDGRREPSLVWSLNDVFASQFWIGGFFKVFGDTCQLMGPLLVKALINFAKERASARDNGDPLPNIGRGIGMAIGLFCIVVVASLSQHQFFWRSMTTGVLTRAALTNSIYKRSVMLTGKSRVQLSNAELINHISTDVSRIDTASQWFHAGWAAPIQVLVCLIILLVQLGAPALAGFATFIIVVPIQERVMAQRLRIRKETNKHTGDRAKLISEVLGAMRIVKYFSYEDPFSKRIFDARSNELTGVRLMNHMQSFNQAFAYSIPVLAATIAFVAYTSTTEGFDVAVIFASLSLFQLLRQPMMFLPRALSATVDAKNALQRLSKIFHAEVMKGDPFIVDPQQDLALQMKETTFEWEMTSASQEAQESKETKKLRKSSVDLLPSGTELPFQVQNINMTVPKKSLVAIVGRVGSGKSSLLQGLIGEMRKLSGEFSFGGKVAYCPQTAWIQNATLRDNVLFGQPFDEERYWKVMEAACMIPDLQLLPDGDLTEVREIGEKGINLSGGQKQRVNIARSLYYNADIVLFDDPLSAVDAHVGKALFHGAIAGLVREGKTVILVTHALHFLQHCDYIYTMDSGRIAEHGTYEDLVTKDGEFARLDREFGGTDPDAPEADEEAKQDTAITEAVEEAKNKSENVSSRGAGAGRLEGKLIVKEKRSTGSVSWSIYGSYLNAGGGYITATLTVMVILLMQGSQIVNTYSLVWWQANTFNRPFSFYQTLYACLGISQSLFTFGLGISIDVLSTLVSKNLHNHAVYHILHAPMSFFDTTPLGRIQGVLGKDIDNLDNLLPTSLRLFALTIANVLGAIIVISILEYYFLIAAFFIAFGYRYFGSFYSASAREMKRLDAMLRSLLYAHFSESLTGLSTIRSYGETARFVNDNKYFIDLENRALFLTVTNQRWLAVRLDCLGAVLVFFIALFAVIGVSGISPAQIGVMLSYSTTLTQLCSIVTRQSAEVENYMNSVERIINYSEDGRIEQEPPHEIESTKPLPQWPSKGAIELKNISMSYRPGLPNVLHVISLSIKAGEKIGIVGRTGAGKSSLTLALLRIVEFSGSIFIDDVDISKIGLRDLRTKIGMIPQDPTLFSGTVRSALDPFSLYDDARLWDALRRSYLIESGHPTPGSSVTQLDEPANNTAITLDSVIEAEGANLSVGQRSLLSLARALVKDTRVVILDEATASVDLETDRKIQETIQSEFDDRTLLCIAHRLRTIIGYDRILVMDAGRVAEFDTPSVLFTTEGSIFHSLCEESGISLSDIQKEASRKNTSTFEA</sequence>
<feature type="transmembrane region" description="Helical" evidence="11">
    <location>
        <begin position="900"/>
        <end position="923"/>
    </location>
</feature>
<dbReference type="PROSITE" id="PS00211">
    <property type="entry name" value="ABC_TRANSPORTER_1"/>
    <property type="match status" value="2"/>
</dbReference>
<dbReference type="CDD" id="cd18597">
    <property type="entry name" value="ABC_6TM_YOR1_D1_like"/>
    <property type="match status" value="1"/>
</dbReference>
<feature type="transmembrane region" description="Helical" evidence="11">
    <location>
        <begin position="341"/>
        <end position="371"/>
    </location>
</feature>
<feature type="domain" description="ABC transmembrane type-1" evidence="13">
    <location>
        <begin position="901"/>
        <end position="1139"/>
    </location>
</feature>
<keyword evidence="7 11" id="KW-1133">Transmembrane helix</keyword>
<evidence type="ECO:0000256" key="2">
    <source>
        <dbReference type="ARBA" id="ARBA00009726"/>
    </source>
</evidence>
<dbReference type="Pfam" id="PF00664">
    <property type="entry name" value="ABC_membrane"/>
    <property type="match status" value="2"/>
</dbReference>
<feature type="transmembrane region" description="Helical" evidence="11">
    <location>
        <begin position="1088"/>
        <end position="1108"/>
    </location>
</feature>
<feature type="transmembrane region" description="Helical" evidence="11">
    <location>
        <begin position="443"/>
        <end position="460"/>
    </location>
</feature>
<accession>A0A4S8MZB5</accession>
<dbReference type="InterPro" id="IPR036640">
    <property type="entry name" value="ABC1_TM_sf"/>
</dbReference>
<evidence type="ECO:0000256" key="11">
    <source>
        <dbReference type="SAM" id="Phobius"/>
    </source>
</evidence>
<dbReference type="SUPFAM" id="SSF90123">
    <property type="entry name" value="ABC transporter transmembrane region"/>
    <property type="match status" value="2"/>
</dbReference>
<keyword evidence="15" id="KW-1185">Reference proteome</keyword>
<dbReference type="PANTHER" id="PTHR24223:SF456">
    <property type="entry name" value="MULTIDRUG RESISTANCE-ASSOCIATED PROTEIN LETHAL(2)03659"/>
    <property type="match status" value="1"/>
</dbReference>
<evidence type="ECO:0000256" key="8">
    <source>
        <dbReference type="ARBA" id="ARBA00023026"/>
    </source>
</evidence>
<feature type="domain" description="ABC transporter" evidence="12">
    <location>
        <begin position="557"/>
        <end position="784"/>
    </location>
</feature>
<dbReference type="InterPro" id="IPR003439">
    <property type="entry name" value="ABC_transporter-like_ATP-bd"/>
</dbReference>
<evidence type="ECO:0000256" key="6">
    <source>
        <dbReference type="ARBA" id="ARBA00022840"/>
    </source>
</evidence>
<evidence type="ECO:0000259" key="12">
    <source>
        <dbReference type="PROSITE" id="PS50893"/>
    </source>
</evidence>
<dbReference type="FunFam" id="1.20.1560.10:FF:000061">
    <property type="entry name" value="ATP-binding cassette transporter YOR1"/>
    <property type="match status" value="1"/>
</dbReference>
<feature type="domain" description="ABC transporter" evidence="12">
    <location>
        <begin position="1179"/>
        <end position="1427"/>
    </location>
</feature>
<proteinExistence type="inferred from homology"/>
<dbReference type="SMART" id="SM00382">
    <property type="entry name" value="AAA"/>
    <property type="match status" value="2"/>
</dbReference>
<feature type="transmembrane region" description="Helical" evidence="11">
    <location>
        <begin position="846"/>
        <end position="872"/>
    </location>
</feature>
<dbReference type="FunFam" id="3.40.50.300:FF:000565">
    <property type="entry name" value="ABC bile acid transporter"/>
    <property type="match status" value="1"/>
</dbReference>
<dbReference type="GO" id="GO:0016887">
    <property type="term" value="F:ATP hydrolysis activity"/>
    <property type="evidence" value="ECO:0007669"/>
    <property type="project" value="InterPro"/>
</dbReference>
<dbReference type="Proteomes" id="UP000297245">
    <property type="component" value="Unassembled WGS sequence"/>
</dbReference>
<keyword evidence="6" id="KW-0067">ATP-binding</keyword>
<protein>
    <submittedName>
        <fullName evidence="14">P-loop containing nucleoside triphosphate hydrolase protein</fullName>
    </submittedName>
</protein>
<evidence type="ECO:0000259" key="13">
    <source>
        <dbReference type="PROSITE" id="PS50929"/>
    </source>
</evidence>
<keyword evidence="4 11" id="KW-0812">Transmembrane</keyword>
<dbReference type="Gene3D" id="3.40.50.300">
    <property type="entry name" value="P-loop containing nucleotide triphosphate hydrolases"/>
    <property type="match status" value="2"/>
</dbReference>
<evidence type="ECO:0000256" key="4">
    <source>
        <dbReference type="ARBA" id="ARBA00022692"/>
    </source>
</evidence>
<keyword evidence="8" id="KW-0843">Virulence</keyword>
<dbReference type="InterPro" id="IPR050173">
    <property type="entry name" value="ABC_transporter_C-like"/>
</dbReference>
<comment type="similarity">
    <text evidence="2">Belongs to the ABC transporter superfamily. ABCC family. Conjugate transporter (TC 3.A.1.208) subfamily.</text>
</comment>
<reference evidence="14 15" key="1">
    <citation type="journal article" date="2019" name="Nat. Ecol. Evol.">
        <title>Megaphylogeny resolves global patterns of mushroom evolution.</title>
        <authorList>
            <person name="Varga T."/>
            <person name="Krizsan K."/>
            <person name="Foldi C."/>
            <person name="Dima B."/>
            <person name="Sanchez-Garcia M."/>
            <person name="Sanchez-Ramirez S."/>
            <person name="Szollosi G.J."/>
            <person name="Szarkandi J.G."/>
            <person name="Papp V."/>
            <person name="Albert L."/>
            <person name="Andreopoulos W."/>
            <person name="Angelini C."/>
            <person name="Antonin V."/>
            <person name="Barry K.W."/>
            <person name="Bougher N.L."/>
            <person name="Buchanan P."/>
            <person name="Buyck B."/>
            <person name="Bense V."/>
            <person name="Catcheside P."/>
            <person name="Chovatia M."/>
            <person name="Cooper J."/>
            <person name="Damon W."/>
            <person name="Desjardin D."/>
            <person name="Finy P."/>
            <person name="Geml J."/>
            <person name="Haridas S."/>
            <person name="Hughes K."/>
            <person name="Justo A."/>
            <person name="Karasinski D."/>
            <person name="Kautmanova I."/>
            <person name="Kiss B."/>
            <person name="Kocsube S."/>
            <person name="Kotiranta H."/>
            <person name="LaButti K.M."/>
            <person name="Lechner B.E."/>
            <person name="Liimatainen K."/>
            <person name="Lipzen A."/>
            <person name="Lukacs Z."/>
            <person name="Mihaltcheva S."/>
            <person name="Morgado L.N."/>
            <person name="Niskanen T."/>
            <person name="Noordeloos M.E."/>
            <person name="Ohm R.A."/>
            <person name="Ortiz-Santana B."/>
            <person name="Ovrebo C."/>
            <person name="Racz N."/>
            <person name="Riley R."/>
            <person name="Savchenko A."/>
            <person name="Shiryaev A."/>
            <person name="Soop K."/>
            <person name="Spirin V."/>
            <person name="Szebenyi C."/>
            <person name="Tomsovsky M."/>
            <person name="Tulloss R.E."/>
            <person name="Uehling J."/>
            <person name="Grigoriev I.V."/>
            <person name="Vagvolgyi C."/>
            <person name="Papp T."/>
            <person name="Martin F.M."/>
            <person name="Miettinen O."/>
            <person name="Hibbett D.S."/>
            <person name="Nagy L.G."/>
        </authorList>
    </citation>
    <scope>NUCLEOTIDE SEQUENCE [LARGE SCALE GENOMIC DNA]</scope>
    <source>
        <strain evidence="14 15">CBS 962.96</strain>
    </source>
</reference>
<dbReference type="OrthoDB" id="6500128at2759"/>
<keyword evidence="9 11" id="KW-0472">Membrane</keyword>
<dbReference type="PROSITE" id="PS50893">
    <property type="entry name" value="ABC_TRANSPORTER_2"/>
    <property type="match status" value="2"/>
</dbReference>
<dbReference type="InterPro" id="IPR017871">
    <property type="entry name" value="ABC_transporter-like_CS"/>
</dbReference>
<dbReference type="GO" id="GO:0005524">
    <property type="term" value="F:ATP binding"/>
    <property type="evidence" value="ECO:0007669"/>
    <property type="project" value="UniProtKB-KW"/>
</dbReference>
<evidence type="ECO:0000256" key="7">
    <source>
        <dbReference type="ARBA" id="ARBA00022989"/>
    </source>
</evidence>
<dbReference type="InterPro" id="IPR011527">
    <property type="entry name" value="ABC1_TM_dom"/>
</dbReference>
<dbReference type="CDD" id="cd18606">
    <property type="entry name" value="ABC_6TM_YOR1_D2_like"/>
    <property type="match status" value="1"/>
</dbReference>
<dbReference type="EMBL" id="ML179035">
    <property type="protein sequence ID" value="THV08675.1"/>
    <property type="molecule type" value="Genomic_DNA"/>
</dbReference>
<dbReference type="SUPFAM" id="SSF52540">
    <property type="entry name" value="P-loop containing nucleoside triphosphate hydrolases"/>
    <property type="match status" value="2"/>
</dbReference>
<evidence type="ECO:0000256" key="10">
    <source>
        <dbReference type="SAM" id="MobiDB-lite"/>
    </source>
</evidence>
<dbReference type="Pfam" id="PF00005">
    <property type="entry name" value="ABC_tran"/>
    <property type="match status" value="2"/>
</dbReference>
<keyword evidence="3" id="KW-0813">Transport</keyword>